<comment type="function">
    <text evidence="14">Regulatory subunit of the condensin complex, a complex required for conversion of interphase chromatin into mitotic-like condense chromosomes. The condensin complex probably introduces positive supercoils into relaxed DNA in the presence of type I topoisomerases and converts nicked DNA into positive knotted forms in the presence of type II topoisomerases.</text>
</comment>
<keyword evidence="6" id="KW-0158">Chromosome</keyword>
<feature type="domain" description="Condensin complex subunit 1 C-terminal" evidence="16">
    <location>
        <begin position="957"/>
        <end position="1117"/>
    </location>
</feature>
<keyword evidence="11 14" id="KW-0226">DNA condensation</keyword>
<comment type="subcellular location">
    <subcellularLocation>
        <location evidence="2">Chromosome</location>
    </subcellularLocation>
    <subcellularLocation>
        <location evidence="3">Cytoplasm</location>
    </subcellularLocation>
    <subcellularLocation>
        <location evidence="1">Nucleus</location>
    </subcellularLocation>
</comment>
<reference evidence="18" key="2">
    <citation type="submission" date="2025-09" db="UniProtKB">
        <authorList>
            <consortium name="Ensembl"/>
        </authorList>
    </citation>
    <scope>IDENTIFICATION</scope>
</reference>
<dbReference type="Pfam" id="PF12922">
    <property type="entry name" value="Cnd1_N"/>
    <property type="match status" value="1"/>
</dbReference>
<proteinExistence type="inferred from homology"/>
<dbReference type="InterPro" id="IPR016024">
    <property type="entry name" value="ARM-type_fold"/>
</dbReference>
<dbReference type="GO" id="GO:0007076">
    <property type="term" value="P:mitotic chromosome condensation"/>
    <property type="evidence" value="ECO:0007669"/>
    <property type="project" value="InterPro"/>
</dbReference>
<sequence>EEPHSTELQAVKQDNCDLVKTGGINQYVVQDVVSPKQLPLQLNKFKAALRSQGPLCILEYFDTGYSVLQHFNSVELAVKEDTLELLVKVVSGLAVSLPSLLASTSISAAERRDNLNAVKMSVFLLCKLTESLESASYRQSIVTAPGKGSKKSKSSIEGLLQWDSEREGVLQNLIQLLQLDIRSLWSLSLVEEEFISCVTCCCYKLLENPTIGHVKSKPTRDCIIHLLGLLIKKYNHLLGASVKVIQLLQHFEQLSSVFAQAVSVWSMEYGVRAIIGEVIREIGQKSSEELAREGSGVKAFSTFLSELSGLVPELMIPNISVLITHLEGEVDNAVLHPLILMRVLSGDGLDETSKADRDRFFDILQEHLHDTHSHVRTRVLQVYTRIVNSKALPLCRYSEVMELAVGRLMDKSINVVKSAIQLVAAFIAHNPYSCKLSSADLKKPLEKETAKLREMKEELAEKAPVIKASELWAAMEPELLVTVRTVLEPTNDAEEEPEEDSNVEAAENDMATAVKIKEEGKEGEDGELKKQEMLVQYLKDTETFALQVERAISIINTMLYWKTTSVVQEAVQFCVTVCEFSVANSVSGVRRMLPLVWSTDAANKDAVIQAYKRLYLNPQGDTVRNKAQSLVDNLSELMIDASLGTIQCLEEIEFFASGSNLQSTVVQVLWERFTGKRETSALHKRAAVLLLGMAAREVVLSNLDTLCSVAVGEKATQDFLLARDTVITICSITDHVRQSKGAPFRLPQDHQLFTCLTQAIAEDPFWQSFMEQAVRLIFFLAESPEQLCSRLLQRSARLLLDQISEGGEVLNCVCLAQLLALCGCVAFWQVSHLERSVSAELRRRRGETEEREEKEKGPSSKAKVAMEEELGLIGASAEDTEAELIRRICETELLGNLLSAFLPLLVKVCSSPGRYSHPQLTTAACLALSQYMMINPSVCEENIRLMFTVLERSTLPVVRANAIIALGDLIVRFPNILEPWTQNLYARLSDEEPSVRQTAVTVLTQLVLKDVLKVKGQVSEVALLLIDPEAHITSLALNFFNELASKDNAIYNLLPDIISRLSDPERGMSSEDFNTIMKQLFSYITKERQTESLVEKLCQRFRTAKTERQWCDVAMSLSLLSMCERGFKRLQECWECYSDKLTEAGVYQPLLSIASKLRRGAKPQFKAQIDEFEKRLTAVHTRGLENVESPEMDEENKNGKTSGDAAPRSRQSKRGWTSALHGDDSFVTPQRSRKSKKPVITFSSDEGEDDEGGFLHFQHYI</sequence>
<dbReference type="InterPro" id="IPR007673">
    <property type="entry name" value="Condensin_cplx_su1"/>
</dbReference>
<accession>A0A8C7Y2U4</accession>
<dbReference type="PIRSF" id="PIRSF017127">
    <property type="entry name" value="Condensin_D2"/>
    <property type="match status" value="1"/>
</dbReference>
<dbReference type="GeneTree" id="ENSGT00940000153566"/>
<organism evidence="18 19">
    <name type="scientific">Oryzias sinensis</name>
    <name type="common">Chinese medaka</name>
    <dbReference type="NCBI Taxonomy" id="183150"/>
    <lineage>
        <taxon>Eukaryota</taxon>
        <taxon>Metazoa</taxon>
        <taxon>Chordata</taxon>
        <taxon>Craniata</taxon>
        <taxon>Vertebrata</taxon>
        <taxon>Euteleostomi</taxon>
        <taxon>Actinopterygii</taxon>
        <taxon>Neopterygii</taxon>
        <taxon>Teleostei</taxon>
        <taxon>Neoteleostei</taxon>
        <taxon>Acanthomorphata</taxon>
        <taxon>Ovalentaria</taxon>
        <taxon>Atherinomorphae</taxon>
        <taxon>Beloniformes</taxon>
        <taxon>Adrianichthyidae</taxon>
        <taxon>Oryziinae</taxon>
        <taxon>Oryzias</taxon>
    </lineage>
</organism>
<evidence type="ECO:0000256" key="8">
    <source>
        <dbReference type="ARBA" id="ARBA00022553"/>
    </source>
</evidence>
<dbReference type="InterPro" id="IPR024324">
    <property type="entry name" value="Condensin_cplx_su1_N"/>
</dbReference>
<dbReference type="GO" id="GO:0000779">
    <property type="term" value="C:condensed chromosome, centromeric region"/>
    <property type="evidence" value="ECO:0007669"/>
    <property type="project" value="TreeGrafter"/>
</dbReference>
<evidence type="ECO:0000256" key="4">
    <source>
        <dbReference type="ARBA" id="ARBA00009606"/>
    </source>
</evidence>
<feature type="compositionally biased region" description="Basic and acidic residues" evidence="15">
    <location>
        <begin position="841"/>
        <end position="858"/>
    </location>
</feature>
<evidence type="ECO:0000313" key="19">
    <source>
        <dbReference type="Proteomes" id="UP000694383"/>
    </source>
</evidence>
<dbReference type="Gene3D" id="1.25.10.10">
    <property type="entry name" value="Leucine-rich Repeat Variant"/>
    <property type="match status" value="1"/>
</dbReference>
<keyword evidence="12" id="KW-0539">Nucleus</keyword>
<keyword evidence="10 14" id="KW-0498">Mitosis</keyword>
<dbReference type="FunFam" id="1.25.10.10:FF:000695">
    <property type="entry name" value="Condensin complex subunit 1"/>
    <property type="match status" value="1"/>
</dbReference>
<feature type="domain" description="Condensin complex subunit 1 N-terminal" evidence="17">
    <location>
        <begin position="78"/>
        <end position="240"/>
    </location>
</feature>
<evidence type="ECO:0000256" key="15">
    <source>
        <dbReference type="SAM" id="MobiDB-lite"/>
    </source>
</evidence>
<keyword evidence="9 14" id="KW-0132">Cell division</keyword>
<dbReference type="SUPFAM" id="SSF48371">
    <property type="entry name" value="ARM repeat"/>
    <property type="match status" value="1"/>
</dbReference>
<evidence type="ECO:0000259" key="16">
    <source>
        <dbReference type="Pfam" id="PF12717"/>
    </source>
</evidence>
<keyword evidence="8" id="KW-0597">Phosphoprotein</keyword>
<evidence type="ECO:0000256" key="9">
    <source>
        <dbReference type="ARBA" id="ARBA00022618"/>
    </source>
</evidence>
<name>A0A8C7Y2U4_9TELE</name>
<dbReference type="GO" id="GO:0005737">
    <property type="term" value="C:cytoplasm"/>
    <property type="evidence" value="ECO:0007669"/>
    <property type="project" value="UniProtKB-SubCell"/>
</dbReference>
<keyword evidence="19" id="KW-1185">Reference proteome</keyword>
<dbReference type="GO" id="GO:0042393">
    <property type="term" value="F:histone binding"/>
    <property type="evidence" value="ECO:0007669"/>
    <property type="project" value="TreeGrafter"/>
</dbReference>
<comment type="similarity">
    <text evidence="4 14">Belongs to the CND1 (condensin subunit 1) family.</text>
</comment>
<dbReference type="InterPro" id="IPR032682">
    <property type="entry name" value="Cnd1_C"/>
</dbReference>
<dbReference type="InterPro" id="IPR011989">
    <property type="entry name" value="ARM-like"/>
</dbReference>
<dbReference type="Pfam" id="PF12717">
    <property type="entry name" value="Cnd1"/>
    <property type="match status" value="1"/>
</dbReference>
<evidence type="ECO:0000256" key="13">
    <source>
        <dbReference type="ARBA" id="ARBA00023306"/>
    </source>
</evidence>
<evidence type="ECO:0000256" key="6">
    <source>
        <dbReference type="ARBA" id="ARBA00022454"/>
    </source>
</evidence>
<dbReference type="PANTHER" id="PTHR14222:SF2">
    <property type="entry name" value="CONDENSIN COMPLEX SUBUNIT 1"/>
    <property type="match status" value="1"/>
</dbReference>
<dbReference type="Ensembl" id="ENSOSIT00000023674.1">
    <property type="protein sequence ID" value="ENSOSIP00000022410.1"/>
    <property type="gene ID" value="ENSOSIG00000011789.1"/>
</dbReference>
<evidence type="ECO:0000313" key="18">
    <source>
        <dbReference type="Ensembl" id="ENSOSIP00000022410.1"/>
    </source>
</evidence>
<dbReference type="InterPro" id="IPR026971">
    <property type="entry name" value="CND1/NCAPD3"/>
</dbReference>
<evidence type="ECO:0000256" key="5">
    <source>
        <dbReference type="ARBA" id="ARBA00016064"/>
    </source>
</evidence>
<keyword evidence="13 14" id="KW-0131">Cell cycle</keyword>
<dbReference type="GO" id="GO:0051301">
    <property type="term" value="P:cell division"/>
    <property type="evidence" value="ECO:0007669"/>
    <property type="project" value="UniProtKB-KW"/>
</dbReference>
<evidence type="ECO:0000256" key="14">
    <source>
        <dbReference type="PIRNR" id="PIRNR017127"/>
    </source>
</evidence>
<evidence type="ECO:0000256" key="3">
    <source>
        <dbReference type="ARBA" id="ARBA00004496"/>
    </source>
</evidence>
<reference evidence="18" key="1">
    <citation type="submission" date="2025-08" db="UniProtKB">
        <authorList>
            <consortium name="Ensembl"/>
        </authorList>
    </citation>
    <scope>IDENTIFICATION</scope>
</reference>
<protein>
    <recommendedName>
        <fullName evidence="5 14">Condensin complex subunit 1</fullName>
    </recommendedName>
</protein>
<evidence type="ECO:0000256" key="2">
    <source>
        <dbReference type="ARBA" id="ARBA00004286"/>
    </source>
</evidence>
<dbReference type="PANTHER" id="PTHR14222">
    <property type="entry name" value="CONDENSIN"/>
    <property type="match status" value="1"/>
</dbReference>
<evidence type="ECO:0000256" key="12">
    <source>
        <dbReference type="ARBA" id="ARBA00023242"/>
    </source>
</evidence>
<evidence type="ECO:0000256" key="11">
    <source>
        <dbReference type="ARBA" id="ARBA00023067"/>
    </source>
</evidence>
<dbReference type="Proteomes" id="UP000694383">
    <property type="component" value="Unplaced"/>
</dbReference>
<feature type="region of interest" description="Disordered" evidence="15">
    <location>
        <begin position="1183"/>
        <end position="1253"/>
    </location>
</feature>
<evidence type="ECO:0000256" key="1">
    <source>
        <dbReference type="ARBA" id="ARBA00004123"/>
    </source>
</evidence>
<evidence type="ECO:0000259" key="17">
    <source>
        <dbReference type="Pfam" id="PF12922"/>
    </source>
</evidence>
<dbReference type="GO" id="GO:0000796">
    <property type="term" value="C:condensin complex"/>
    <property type="evidence" value="ECO:0007669"/>
    <property type="project" value="TreeGrafter"/>
</dbReference>
<keyword evidence="7" id="KW-0963">Cytoplasm</keyword>
<dbReference type="AlphaFoldDB" id="A0A8C7Y2U4"/>
<dbReference type="FunFam" id="1.25.10.10:FF:001828">
    <property type="entry name" value="Condensin complex subunit 1"/>
    <property type="match status" value="1"/>
</dbReference>
<dbReference type="GO" id="GO:0005634">
    <property type="term" value="C:nucleus"/>
    <property type="evidence" value="ECO:0007669"/>
    <property type="project" value="UniProtKB-SubCell"/>
</dbReference>
<evidence type="ECO:0000256" key="7">
    <source>
        <dbReference type="ARBA" id="ARBA00022490"/>
    </source>
</evidence>
<feature type="region of interest" description="Disordered" evidence="15">
    <location>
        <begin position="841"/>
        <end position="861"/>
    </location>
</feature>
<dbReference type="GO" id="GO:0010032">
    <property type="term" value="P:meiotic chromosome condensation"/>
    <property type="evidence" value="ECO:0007669"/>
    <property type="project" value="TreeGrafter"/>
</dbReference>
<evidence type="ECO:0000256" key="10">
    <source>
        <dbReference type="ARBA" id="ARBA00022776"/>
    </source>
</evidence>